<organism evidence="3 4">
    <name type="scientific">Amblyomma americanum</name>
    <name type="common">Lone star tick</name>
    <dbReference type="NCBI Taxonomy" id="6943"/>
    <lineage>
        <taxon>Eukaryota</taxon>
        <taxon>Metazoa</taxon>
        <taxon>Ecdysozoa</taxon>
        <taxon>Arthropoda</taxon>
        <taxon>Chelicerata</taxon>
        <taxon>Arachnida</taxon>
        <taxon>Acari</taxon>
        <taxon>Parasitiformes</taxon>
        <taxon>Ixodida</taxon>
        <taxon>Ixodoidea</taxon>
        <taxon>Ixodidae</taxon>
        <taxon>Amblyomminae</taxon>
        <taxon>Amblyomma</taxon>
    </lineage>
</organism>
<keyword evidence="2" id="KW-0812">Transmembrane</keyword>
<feature type="compositionally biased region" description="Basic and acidic residues" evidence="1">
    <location>
        <begin position="24"/>
        <end position="33"/>
    </location>
</feature>
<protein>
    <recommendedName>
        <fullName evidence="5">Transmembrane protein</fullName>
    </recommendedName>
</protein>
<feature type="region of interest" description="Disordered" evidence="1">
    <location>
        <begin position="63"/>
        <end position="121"/>
    </location>
</feature>
<evidence type="ECO:0000313" key="4">
    <source>
        <dbReference type="Proteomes" id="UP001321473"/>
    </source>
</evidence>
<keyword evidence="2" id="KW-0472">Membrane</keyword>
<feature type="region of interest" description="Disordered" evidence="1">
    <location>
        <begin position="1"/>
        <end position="33"/>
    </location>
</feature>
<dbReference type="EMBL" id="JARKHS020001266">
    <property type="protein sequence ID" value="KAK8787938.1"/>
    <property type="molecule type" value="Genomic_DNA"/>
</dbReference>
<evidence type="ECO:0000313" key="3">
    <source>
        <dbReference type="EMBL" id="KAK8787938.1"/>
    </source>
</evidence>
<keyword evidence="2" id="KW-1133">Transmembrane helix</keyword>
<evidence type="ECO:0000256" key="1">
    <source>
        <dbReference type="SAM" id="MobiDB-lite"/>
    </source>
</evidence>
<feature type="transmembrane region" description="Helical" evidence="2">
    <location>
        <begin position="38"/>
        <end position="57"/>
    </location>
</feature>
<feature type="compositionally biased region" description="Basic and acidic residues" evidence="1">
    <location>
        <begin position="64"/>
        <end position="76"/>
    </location>
</feature>
<name>A0AAQ4FMZ9_AMBAM</name>
<keyword evidence="4" id="KW-1185">Reference proteome</keyword>
<accession>A0AAQ4FMZ9</accession>
<evidence type="ECO:0000256" key="2">
    <source>
        <dbReference type="SAM" id="Phobius"/>
    </source>
</evidence>
<feature type="compositionally biased region" description="Polar residues" evidence="1">
    <location>
        <begin position="106"/>
        <end position="121"/>
    </location>
</feature>
<gene>
    <name evidence="3" type="ORF">V5799_022287</name>
</gene>
<dbReference type="Proteomes" id="UP001321473">
    <property type="component" value="Unassembled WGS sequence"/>
</dbReference>
<evidence type="ECO:0008006" key="5">
    <source>
        <dbReference type="Google" id="ProtNLM"/>
    </source>
</evidence>
<dbReference type="AlphaFoldDB" id="A0AAQ4FMZ9"/>
<comment type="caution">
    <text evidence="3">The sequence shown here is derived from an EMBL/GenBank/DDBJ whole genome shotgun (WGS) entry which is preliminary data.</text>
</comment>
<reference evidence="3 4" key="1">
    <citation type="journal article" date="2023" name="Arcadia Sci">
        <title>De novo assembly of a long-read Amblyomma americanum tick genome.</title>
        <authorList>
            <person name="Chou S."/>
            <person name="Poskanzer K.E."/>
            <person name="Rollins M."/>
            <person name="Thuy-Boun P.S."/>
        </authorList>
    </citation>
    <scope>NUCLEOTIDE SEQUENCE [LARGE SCALE GENOMIC DNA]</scope>
    <source>
        <strain evidence="3">F_SG_1</strain>
        <tissue evidence="3">Salivary glands</tissue>
    </source>
</reference>
<sequence length="121" mass="12767">MGDASPPLTAGGTGTGGSSQTQELEEHAAEDSNIKRRLMVGALCVLFLAAIFSYLILDALAGRIRPDPGHGQHEEETPPPYPGGYGNNRNERRTTPPPPTEEPDTVASNDITVPSSSESLL</sequence>
<proteinExistence type="predicted"/>